<dbReference type="Pfam" id="PF00891">
    <property type="entry name" value="Methyltransf_2"/>
    <property type="match status" value="1"/>
</dbReference>
<organism evidence="7 8">
    <name type="scientific">Herrania umbratica</name>
    <dbReference type="NCBI Taxonomy" id="108875"/>
    <lineage>
        <taxon>Eukaryota</taxon>
        <taxon>Viridiplantae</taxon>
        <taxon>Streptophyta</taxon>
        <taxon>Embryophyta</taxon>
        <taxon>Tracheophyta</taxon>
        <taxon>Spermatophyta</taxon>
        <taxon>Magnoliopsida</taxon>
        <taxon>eudicotyledons</taxon>
        <taxon>Gunneridae</taxon>
        <taxon>Pentapetalae</taxon>
        <taxon>rosids</taxon>
        <taxon>malvids</taxon>
        <taxon>Malvales</taxon>
        <taxon>Malvaceae</taxon>
        <taxon>Byttnerioideae</taxon>
        <taxon>Herrania</taxon>
    </lineage>
</organism>
<gene>
    <name evidence="8" type="primary">LOC110415525</name>
</gene>
<dbReference type="InterPro" id="IPR036388">
    <property type="entry name" value="WH-like_DNA-bd_sf"/>
</dbReference>
<dbReference type="PIRSF" id="PIRSF005739">
    <property type="entry name" value="O-mtase"/>
    <property type="match status" value="1"/>
</dbReference>
<keyword evidence="1" id="KW-0489">Methyltransferase</keyword>
<dbReference type="PROSITE" id="PS51683">
    <property type="entry name" value="SAM_OMT_II"/>
    <property type="match status" value="1"/>
</dbReference>
<dbReference type="InterPro" id="IPR012967">
    <property type="entry name" value="COMT_dimerisation"/>
</dbReference>
<evidence type="ECO:0000259" key="5">
    <source>
        <dbReference type="Pfam" id="PF00891"/>
    </source>
</evidence>
<keyword evidence="2" id="KW-0808">Transferase</keyword>
<dbReference type="InterPro" id="IPR029063">
    <property type="entry name" value="SAM-dependent_MTases_sf"/>
</dbReference>
<evidence type="ECO:0000256" key="4">
    <source>
        <dbReference type="PIRSR" id="PIRSR005739-1"/>
    </source>
</evidence>
<dbReference type="InterPro" id="IPR036390">
    <property type="entry name" value="WH_DNA-bd_sf"/>
</dbReference>
<dbReference type="FunFam" id="1.10.10.10:FF:000357">
    <property type="entry name" value="Caffeic acid 3-O-methyltransferase"/>
    <property type="match status" value="1"/>
</dbReference>
<dbReference type="PANTHER" id="PTHR11746">
    <property type="entry name" value="O-METHYLTRANSFERASE"/>
    <property type="match status" value="1"/>
</dbReference>
<dbReference type="InterPro" id="IPR001077">
    <property type="entry name" value="COMT_C"/>
</dbReference>
<evidence type="ECO:0000256" key="1">
    <source>
        <dbReference type="ARBA" id="ARBA00022603"/>
    </source>
</evidence>
<feature type="active site" description="Proton acceptor" evidence="4">
    <location>
        <position position="267"/>
    </location>
</feature>
<sequence length="367" mass="40710">MASLPDQQKMSQNELDFLRALQAATAPTLPLVLKAAIDLDLLEIMAAATASNSMLSPTEIASRLPTQNPDAPTILDRILRLLASHSILTCKLVAGRDEHAQRLYGLGPVGKYFVRNQEGNSLVPTLRVSLEKFYMECWYHLKEATLEGVLPFMKVHGMHLFELAAKDDKVSSMFNASMSNLTGMVMKKVLETYKGFEALSQVVDVGGGVGANLSLLVSKYPQIKGTNFDLPHVVRDAPLIPGVEHVGGDMFSKVPKGEVIFMKWILHDWGDEQCSKLLKNCFEALPENGKVVIVESLLPEFPMTDIVTKITFELDVSVLHMIPGAKERTKQEFEALAREAGFKTLNVVCRIYSYWVMELCKNVNIAN</sequence>
<dbReference type="GO" id="GO:0046983">
    <property type="term" value="F:protein dimerization activity"/>
    <property type="evidence" value="ECO:0007669"/>
    <property type="project" value="InterPro"/>
</dbReference>
<dbReference type="InterPro" id="IPR016461">
    <property type="entry name" value="COMT-like"/>
</dbReference>
<dbReference type="FunFam" id="3.40.50.150:FF:000061">
    <property type="entry name" value="Caffeic acid O-methyltransferase"/>
    <property type="match status" value="1"/>
</dbReference>
<protein>
    <submittedName>
        <fullName evidence="8">Caffeic acid 3-O-methyltransferase-like</fullName>
    </submittedName>
</protein>
<dbReference type="SUPFAM" id="SSF46785">
    <property type="entry name" value="Winged helix' DNA-binding domain"/>
    <property type="match status" value="1"/>
</dbReference>
<evidence type="ECO:0000256" key="2">
    <source>
        <dbReference type="ARBA" id="ARBA00022679"/>
    </source>
</evidence>
<evidence type="ECO:0000313" key="7">
    <source>
        <dbReference type="Proteomes" id="UP000504621"/>
    </source>
</evidence>
<dbReference type="Gene3D" id="1.10.10.10">
    <property type="entry name" value="Winged helix-like DNA-binding domain superfamily/Winged helix DNA-binding domain"/>
    <property type="match status" value="1"/>
</dbReference>
<evidence type="ECO:0000256" key="3">
    <source>
        <dbReference type="ARBA" id="ARBA00022691"/>
    </source>
</evidence>
<keyword evidence="7" id="KW-1185">Reference proteome</keyword>
<evidence type="ECO:0000313" key="8">
    <source>
        <dbReference type="RefSeq" id="XP_021282874.1"/>
    </source>
</evidence>
<feature type="domain" description="O-methyltransferase C-terminal" evidence="5">
    <location>
        <begin position="138"/>
        <end position="343"/>
    </location>
</feature>
<name>A0A6J1A838_9ROSI</name>
<dbReference type="SUPFAM" id="SSF53335">
    <property type="entry name" value="S-adenosyl-L-methionine-dependent methyltransferases"/>
    <property type="match status" value="1"/>
</dbReference>
<dbReference type="AlphaFoldDB" id="A0A6J1A838"/>
<proteinExistence type="predicted"/>
<dbReference type="Proteomes" id="UP000504621">
    <property type="component" value="Unplaced"/>
</dbReference>
<dbReference type="RefSeq" id="XP_021282874.1">
    <property type="nucleotide sequence ID" value="XM_021427199.1"/>
</dbReference>
<evidence type="ECO:0000259" key="6">
    <source>
        <dbReference type="Pfam" id="PF08100"/>
    </source>
</evidence>
<dbReference type="GO" id="GO:0008171">
    <property type="term" value="F:O-methyltransferase activity"/>
    <property type="evidence" value="ECO:0007669"/>
    <property type="project" value="InterPro"/>
</dbReference>
<dbReference type="Pfam" id="PF08100">
    <property type="entry name" value="Dimerisation"/>
    <property type="match status" value="1"/>
</dbReference>
<keyword evidence="3" id="KW-0949">S-adenosyl-L-methionine</keyword>
<dbReference type="GO" id="GO:0032259">
    <property type="term" value="P:methylation"/>
    <property type="evidence" value="ECO:0007669"/>
    <property type="project" value="UniProtKB-KW"/>
</dbReference>
<accession>A0A6J1A838</accession>
<feature type="domain" description="O-methyltransferase dimerisation" evidence="6">
    <location>
        <begin position="29"/>
        <end position="115"/>
    </location>
</feature>
<dbReference type="GeneID" id="110415525"/>
<reference evidence="8" key="1">
    <citation type="submission" date="2025-08" db="UniProtKB">
        <authorList>
            <consortium name="RefSeq"/>
        </authorList>
    </citation>
    <scope>IDENTIFICATION</scope>
    <source>
        <tissue evidence="8">Leaf</tissue>
    </source>
</reference>
<dbReference type="OrthoDB" id="1606438at2759"/>
<dbReference type="Gene3D" id="3.40.50.150">
    <property type="entry name" value="Vaccinia Virus protein VP39"/>
    <property type="match status" value="1"/>
</dbReference>